<dbReference type="Pfam" id="PF00076">
    <property type="entry name" value="RRM_1"/>
    <property type="match status" value="1"/>
</dbReference>
<comment type="caution">
    <text evidence="2">The sequence shown here is derived from an EMBL/GenBank/DDBJ whole genome shotgun (WGS) entry which is preliminary data.</text>
</comment>
<proteinExistence type="predicted"/>
<accession>A0ABQ8EQ04</accession>
<gene>
    <name evidence="2" type="ORF">HID58_002348</name>
</gene>
<protein>
    <recommendedName>
        <fullName evidence="1">RRM domain-containing protein</fullName>
    </recommendedName>
</protein>
<dbReference type="InterPro" id="IPR000504">
    <property type="entry name" value="RRM_dom"/>
</dbReference>
<dbReference type="Proteomes" id="UP000824890">
    <property type="component" value="Unassembled WGS sequence"/>
</dbReference>
<dbReference type="Gene3D" id="3.30.70.330">
    <property type="match status" value="1"/>
</dbReference>
<dbReference type="InterPro" id="IPR035979">
    <property type="entry name" value="RBD_domain_sf"/>
</dbReference>
<evidence type="ECO:0000259" key="1">
    <source>
        <dbReference type="Pfam" id="PF00076"/>
    </source>
</evidence>
<evidence type="ECO:0000313" key="3">
    <source>
        <dbReference type="Proteomes" id="UP000824890"/>
    </source>
</evidence>
<evidence type="ECO:0000313" key="2">
    <source>
        <dbReference type="EMBL" id="KAH0942711.1"/>
    </source>
</evidence>
<dbReference type="SUPFAM" id="SSF54928">
    <property type="entry name" value="RNA-binding domain, RBD"/>
    <property type="match status" value="1"/>
</dbReference>
<name>A0ABQ8EQ04_BRANA</name>
<reference evidence="2 3" key="1">
    <citation type="submission" date="2021-05" db="EMBL/GenBank/DDBJ databases">
        <title>Genome Assembly of Synthetic Allotetraploid Brassica napus Reveals Homoeologous Exchanges between Subgenomes.</title>
        <authorList>
            <person name="Davis J.T."/>
        </authorList>
    </citation>
    <scope>NUCLEOTIDE SEQUENCE [LARGE SCALE GENOMIC DNA]</scope>
    <source>
        <strain evidence="3">cv. Da-Ae</strain>
        <tissue evidence="2">Seedling</tissue>
    </source>
</reference>
<feature type="domain" description="RRM" evidence="1">
    <location>
        <begin position="49"/>
        <end position="73"/>
    </location>
</feature>
<dbReference type="InterPro" id="IPR012677">
    <property type="entry name" value="Nucleotide-bd_a/b_plait_sf"/>
</dbReference>
<keyword evidence="3" id="KW-1185">Reference proteome</keyword>
<organism evidence="2 3">
    <name type="scientific">Brassica napus</name>
    <name type="common">Rape</name>
    <dbReference type="NCBI Taxonomy" id="3708"/>
    <lineage>
        <taxon>Eukaryota</taxon>
        <taxon>Viridiplantae</taxon>
        <taxon>Streptophyta</taxon>
        <taxon>Embryophyta</taxon>
        <taxon>Tracheophyta</taxon>
        <taxon>Spermatophyta</taxon>
        <taxon>Magnoliopsida</taxon>
        <taxon>eudicotyledons</taxon>
        <taxon>Gunneridae</taxon>
        <taxon>Pentapetalae</taxon>
        <taxon>rosids</taxon>
        <taxon>malvids</taxon>
        <taxon>Brassicales</taxon>
        <taxon>Brassicaceae</taxon>
        <taxon>Brassiceae</taxon>
        <taxon>Brassica</taxon>
    </lineage>
</organism>
<dbReference type="EMBL" id="JAGKQM010000001">
    <property type="protein sequence ID" value="KAH0942711.1"/>
    <property type="molecule type" value="Genomic_DNA"/>
</dbReference>
<sequence>MQAGRSSCTGQVRIRFWETRNVRRGGELLVLGVDMLLLDSQVREKQWIGNSRGFAFVRFKYKNEAPKAVERLEAVEFVWVVNTKEKVVANHLKLEIIRLGKKELHEAKSVGETKVELQGVAGVQACW</sequence>